<reference evidence="5" key="1">
    <citation type="submission" date="2024-06" db="EMBL/GenBank/DDBJ databases">
        <title>Multi-omics analyses provide insights into the biosynthesis of the anticancer antibiotic pleurotin in Hohenbuehelia grisea.</title>
        <authorList>
            <person name="Weaver J.A."/>
            <person name="Alberti F."/>
        </authorList>
    </citation>
    <scope>NUCLEOTIDE SEQUENCE [LARGE SCALE GENOMIC DNA]</scope>
    <source>
        <strain evidence="5">T-177</strain>
    </source>
</reference>
<evidence type="ECO:0000256" key="2">
    <source>
        <dbReference type="SAM" id="SignalP"/>
    </source>
</evidence>
<feature type="chain" id="PRO_5046893154" description="DUF5648 domain-containing protein" evidence="2">
    <location>
        <begin position="21"/>
        <end position="265"/>
    </location>
</feature>
<dbReference type="InterPro" id="IPR043708">
    <property type="entry name" value="DUF5648"/>
</dbReference>
<gene>
    <name evidence="4" type="ORF">HGRIS_010175</name>
</gene>
<dbReference type="SUPFAM" id="SSF101447">
    <property type="entry name" value="Formin homology 2 domain (FH2 domain)"/>
    <property type="match status" value="1"/>
</dbReference>
<feature type="domain" description="DUF5648" evidence="3">
    <location>
        <begin position="112"/>
        <end position="264"/>
    </location>
</feature>
<dbReference type="Pfam" id="PF18885">
    <property type="entry name" value="DUF5648"/>
    <property type="match status" value="1"/>
</dbReference>
<evidence type="ECO:0000313" key="5">
    <source>
        <dbReference type="Proteomes" id="UP001556367"/>
    </source>
</evidence>
<comment type="caution">
    <text evidence="4">The sequence shown here is derived from an EMBL/GenBank/DDBJ whole genome shotgun (WGS) entry which is preliminary data.</text>
</comment>
<organism evidence="4 5">
    <name type="scientific">Hohenbuehelia grisea</name>
    <dbReference type="NCBI Taxonomy" id="104357"/>
    <lineage>
        <taxon>Eukaryota</taxon>
        <taxon>Fungi</taxon>
        <taxon>Dikarya</taxon>
        <taxon>Basidiomycota</taxon>
        <taxon>Agaricomycotina</taxon>
        <taxon>Agaricomycetes</taxon>
        <taxon>Agaricomycetidae</taxon>
        <taxon>Agaricales</taxon>
        <taxon>Pleurotineae</taxon>
        <taxon>Pleurotaceae</taxon>
        <taxon>Hohenbuehelia</taxon>
    </lineage>
</organism>
<name>A0ABR3J3H2_9AGAR</name>
<keyword evidence="2" id="KW-0732">Signal</keyword>
<feature type="region of interest" description="Disordered" evidence="1">
    <location>
        <begin position="46"/>
        <end position="104"/>
    </location>
</feature>
<dbReference type="Proteomes" id="UP001556367">
    <property type="component" value="Unassembled WGS sequence"/>
</dbReference>
<evidence type="ECO:0000313" key="4">
    <source>
        <dbReference type="EMBL" id="KAL0950182.1"/>
    </source>
</evidence>
<proteinExistence type="predicted"/>
<protein>
    <recommendedName>
        <fullName evidence="3">DUF5648 domain-containing protein</fullName>
    </recommendedName>
</protein>
<feature type="signal peptide" evidence="2">
    <location>
        <begin position="1"/>
        <end position="20"/>
    </location>
</feature>
<dbReference type="EMBL" id="JASNQZ010000012">
    <property type="protein sequence ID" value="KAL0950182.1"/>
    <property type="molecule type" value="Genomic_DNA"/>
</dbReference>
<accession>A0ABR3J3H2</accession>
<keyword evidence="5" id="KW-1185">Reference proteome</keyword>
<evidence type="ECO:0000256" key="1">
    <source>
        <dbReference type="SAM" id="MobiDB-lite"/>
    </source>
</evidence>
<feature type="compositionally biased region" description="Pro residues" evidence="1">
    <location>
        <begin position="86"/>
        <end position="97"/>
    </location>
</feature>
<evidence type="ECO:0000259" key="3">
    <source>
        <dbReference type="Pfam" id="PF18885"/>
    </source>
</evidence>
<sequence length="265" mass="28949">MKLSAAFVIGALCALQLSTATPIMSSSDTKAVDEAEGNLLLADSVLHEDPYGGKPGHGHGSGHHDSHGPGHGHGHKHEHEHGHGYPHPPPPPPPPPPPHDHCHDARTAAVNFYRSYNGAGVDHFYTTNEAEWNGAVAGGWAKEGVAARIMNKQVHGSVPLYRLYQAQFINHFYTTNAAERQTAITTHKYNDEGIAGYVFPDGRCGTKPLYRMYQHQIPNGNVYPGRVYGGYRITSDHFYTTDANERNNAVGKLYYADEGVVGYVF</sequence>